<evidence type="ECO:0000259" key="16">
    <source>
        <dbReference type="Pfam" id="PF02744"/>
    </source>
</evidence>
<protein>
    <recommendedName>
        <fullName evidence="14">Galactose-1-phosphate uridylyltransferase</fullName>
        <ecNumber evidence="14">2.7.7.12</ecNumber>
    </recommendedName>
</protein>
<evidence type="ECO:0000256" key="4">
    <source>
        <dbReference type="ARBA" id="ARBA00010951"/>
    </source>
</evidence>
<evidence type="ECO:0000256" key="3">
    <source>
        <dbReference type="ARBA" id="ARBA00004947"/>
    </source>
</evidence>
<feature type="binding site" evidence="13">
    <location>
        <position position="181"/>
    </location>
    <ligand>
        <name>Fe cation</name>
        <dbReference type="ChEBI" id="CHEBI:24875"/>
    </ligand>
</feature>
<comment type="pathway">
    <text evidence="3 14">Carbohydrate metabolism; galactose metabolism.</text>
</comment>
<dbReference type="FunFam" id="3.30.428.10:FF:000002">
    <property type="entry name" value="Galactose-1-phosphate uridylyltransferase"/>
    <property type="match status" value="1"/>
</dbReference>
<feature type="binding site" description="in other chain" evidence="12">
    <location>
        <position position="152"/>
    </location>
    <ligand>
        <name>UDP-alpha-D-glucose</name>
        <dbReference type="ChEBI" id="CHEBI:58885"/>
        <note>ligand shared between dimeric partners</note>
    </ligand>
</feature>
<dbReference type="VEuPathDB" id="VectorBase:LDEU005563"/>
<evidence type="ECO:0000259" key="15">
    <source>
        <dbReference type="Pfam" id="PF01087"/>
    </source>
</evidence>
<proteinExistence type="inferred from homology"/>
<comment type="similarity">
    <text evidence="4 14">Belongs to the galactose-1-phosphate uridylyltransferase type 1 family.</text>
</comment>
<keyword evidence="8" id="KW-0862">Zinc</keyword>
<feature type="binding site" evidence="12">
    <location>
        <begin position="27"/>
        <end position="30"/>
    </location>
    <ligand>
        <name>UDP-alpha-D-glucose</name>
        <dbReference type="ChEBI" id="CHEBI:58885"/>
        <note>ligand shared between dimeric partners</note>
    </ligand>
</feature>
<evidence type="ECO:0000313" key="18">
    <source>
        <dbReference type="Proteomes" id="UP000288716"/>
    </source>
</evidence>
<dbReference type="OrthoDB" id="418412at2759"/>
<dbReference type="GO" id="GO:0008270">
    <property type="term" value="F:zinc ion binding"/>
    <property type="evidence" value="ECO:0007669"/>
    <property type="project" value="InterPro"/>
</dbReference>
<feature type="binding site" evidence="13">
    <location>
        <position position="280"/>
    </location>
    <ligand>
        <name>Fe cation</name>
        <dbReference type="ChEBI" id="CHEBI:24875"/>
    </ligand>
</feature>
<keyword evidence="18" id="KW-1185">Reference proteome</keyword>
<dbReference type="NCBIfam" id="NF008724">
    <property type="entry name" value="PRK11720.1"/>
    <property type="match status" value="1"/>
</dbReference>
<dbReference type="Proteomes" id="UP000288716">
    <property type="component" value="Unassembled WGS sequence"/>
</dbReference>
<feature type="binding site" evidence="13">
    <location>
        <position position="298"/>
    </location>
    <ligand>
        <name>Fe cation</name>
        <dbReference type="ChEBI" id="CHEBI:24875"/>
    </ligand>
</feature>
<evidence type="ECO:0000256" key="12">
    <source>
        <dbReference type="PIRSR" id="PIRSR000808-2"/>
    </source>
</evidence>
<evidence type="ECO:0000256" key="9">
    <source>
        <dbReference type="ARBA" id="ARBA00023144"/>
    </source>
</evidence>
<dbReference type="PROSITE" id="PS00117">
    <property type="entry name" value="GAL_P_UDP_TRANSF_I"/>
    <property type="match status" value="1"/>
</dbReference>
<gene>
    <name evidence="17" type="ORF">B4U80_06002</name>
</gene>
<dbReference type="Gene3D" id="3.30.428.10">
    <property type="entry name" value="HIT-like"/>
    <property type="match status" value="2"/>
</dbReference>
<dbReference type="PANTHER" id="PTHR11943:SF1">
    <property type="entry name" value="GALACTOSE-1-PHOSPHATE URIDYLYLTRANSFERASE"/>
    <property type="match status" value="1"/>
</dbReference>
<feature type="domain" description="Galactose-1-phosphate uridyl transferase C-terminal" evidence="16">
    <location>
        <begin position="182"/>
        <end position="333"/>
    </location>
</feature>
<name>A0A443SG25_9ACAR</name>
<feature type="binding site" evidence="12">
    <location>
        <begin position="318"/>
        <end position="319"/>
    </location>
    <ligand>
        <name>UDP-alpha-D-glucose</name>
        <dbReference type="ChEBI" id="CHEBI:58885"/>
        <note>ligand shared between dimeric partners</note>
    </ligand>
</feature>
<feature type="binding site" evidence="13">
    <location>
        <position position="300"/>
    </location>
    <ligand>
        <name>Fe cation</name>
        <dbReference type="ChEBI" id="CHEBI:24875"/>
    </ligand>
</feature>
<dbReference type="PIRSF" id="PIRSF000808">
    <property type="entry name" value="GalT"/>
    <property type="match status" value="1"/>
</dbReference>
<dbReference type="GO" id="GO:0005737">
    <property type="term" value="C:cytoplasm"/>
    <property type="evidence" value="ECO:0007669"/>
    <property type="project" value="TreeGrafter"/>
</dbReference>
<dbReference type="InterPro" id="IPR001937">
    <property type="entry name" value="GalP_UDPtransf1"/>
</dbReference>
<feature type="binding site" description="in other chain" evidence="12">
    <location>
        <begin position="158"/>
        <end position="160"/>
    </location>
    <ligand>
        <name>UDP-alpha-D-glucose</name>
        <dbReference type="ChEBI" id="CHEBI:58885"/>
        <note>ligand shared between dimeric partners</note>
    </ligand>
</feature>
<dbReference type="InterPro" id="IPR019779">
    <property type="entry name" value="GalP_UDPtransf1_His-AS"/>
</dbReference>
<keyword evidence="7 13" id="KW-0479">Metal-binding</keyword>
<dbReference type="PANTHER" id="PTHR11943">
    <property type="entry name" value="GALACTOSE-1-PHOSPHATE URIDYLYLTRANSFERASE"/>
    <property type="match status" value="1"/>
</dbReference>
<dbReference type="NCBIfam" id="TIGR00209">
    <property type="entry name" value="galT_1"/>
    <property type="match status" value="1"/>
</dbReference>
<evidence type="ECO:0000256" key="10">
    <source>
        <dbReference type="ARBA" id="ARBA00023277"/>
    </source>
</evidence>
<keyword evidence="10 14" id="KW-0119">Carbohydrate metabolism</keyword>
<evidence type="ECO:0000256" key="11">
    <source>
        <dbReference type="PIRSR" id="PIRSR000808-1"/>
    </source>
</evidence>
<dbReference type="EC" id="2.7.7.12" evidence="14"/>
<evidence type="ECO:0000256" key="2">
    <source>
        <dbReference type="ARBA" id="ARBA00001947"/>
    </source>
</evidence>
<comment type="cofactor">
    <cofactor evidence="2">
        <name>Zn(2+)</name>
        <dbReference type="ChEBI" id="CHEBI:29105"/>
    </cofactor>
</comment>
<dbReference type="InterPro" id="IPR005849">
    <property type="entry name" value="GalP_Utransf_N"/>
</dbReference>
<evidence type="ECO:0000313" key="17">
    <source>
        <dbReference type="EMBL" id="RWS26478.1"/>
    </source>
</evidence>
<accession>A0A443SG25</accession>
<keyword evidence="6 14" id="KW-0548">Nucleotidyltransferase</keyword>
<feature type="binding site" description="in other chain" evidence="12">
    <location>
        <begin position="76"/>
        <end position="77"/>
    </location>
    <ligand>
        <name>UDP-alpha-D-glucose</name>
        <dbReference type="ChEBI" id="CHEBI:58885"/>
        <note>ligand shared between dimeric partners</note>
    </ligand>
</feature>
<evidence type="ECO:0000256" key="1">
    <source>
        <dbReference type="ARBA" id="ARBA00001107"/>
    </source>
</evidence>
<dbReference type="EMBL" id="NCKV01002723">
    <property type="protein sequence ID" value="RWS26478.1"/>
    <property type="molecule type" value="Genomic_DNA"/>
</dbReference>
<organism evidence="17 18">
    <name type="scientific">Leptotrombidium deliense</name>
    <dbReference type="NCBI Taxonomy" id="299467"/>
    <lineage>
        <taxon>Eukaryota</taxon>
        <taxon>Metazoa</taxon>
        <taxon>Ecdysozoa</taxon>
        <taxon>Arthropoda</taxon>
        <taxon>Chelicerata</taxon>
        <taxon>Arachnida</taxon>
        <taxon>Acari</taxon>
        <taxon>Acariformes</taxon>
        <taxon>Trombidiformes</taxon>
        <taxon>Prostigmata</taxon>
        <taxon>Anystina</taxon>
        <taxon>Parasitengona</taxon>
        <taxon>Trombiculoidea</taxon>
        <taxon>Trombiculidae</taxon>
        <taxon>Leptotrombidium</taxon>
    </lineage>
</organism>
<evidence type="ECO:0000256" key="6">
    <source>
        <dbReference type="ARBA" id="ARBA00022695"/>
    </source>
</evidence>
<comment type="cofactor">
    <cofactor evidence="13">
        <name>Fe cation</name>
        <dbReference type="ChEBI" id="CHEBI:24875"/>
    </cofactor>
    <text evidence="13">Binds 1 Fe cation per subunit.</text>
</comment>
<feature type="binding site" evidence="12">
    <location>
        <begin position="313"/>
        <end position="314"/>
    </location>
    <ligand>
        <name>UDP-alpha-D-glucose</name>
        <dbReference type="ChEBI" id="CHEBI:58885"/>
        <note>ligand shared between dimeric partners</note>
    </ligand>
</feature>
<dbReference type="CDD" id="cd00608">
    <property type="entry name" value="GalT"/>
    <property type="match status" value="1"/>
</dbReference>
<dbReference type="FunFam" id="3.30.428.10:FF:000001">
    <property type="entry name" value="Galactose-1-phosphate uridylyltransferase"/>
    <property type="match status" value="1"/>
</dbReference>
<dbReference type="InterPro" id="IPR005850">
    <property type="entry name" value="GalP_Utransf_C"/>
</dbReference>
<dbReference type="AlphaFoldDB" id="A0A443SG25"/>
<feature type="active site" description="Tele-UMP-histidine intermediate" evidence="11">
    <location>
        <position position="165"/>
    </location>
</feature>
<feature type="binding site" description="in other chain" evidence="12">
    <location>
        <position position="167"/>
    </location>
    <ligand>
        <name>UDP-alpha-D-glucose</name>
        <dbReference type="ChEBI" id="CHEBI:58885"/>
        <note>ligand shared between dimeric partners</note>
    </ligand>
</feature>
<dbReference type="STRING" id="299467.A0A443SG25"/>
<dbReference type="GO" id="GO:0033499">
    <property type="term" value="P:galactose catabolic process via UDP-galactose, Leloir pathway"/>
    <property type="evidence" value="ECO:0007669"/>
    <property type="project" value="TreeGrafter"/>
</dbReference>
<keyword evidence="5 14" id="KW-0808">Transferase</keyword>
<evidence type="ECO:0000256" key="7">
    <source>
        <dbReference type="ARBA" id="ARBA00022723"/>
    </source>
</evidence>
<evidence type="ECO:0000256" key="14">
    <source>
        <dbReference type="RuleBase" id="RU000506"/>
    </source>
</evidence>
<sequence length="337" mass="39043">MQFDASEHQHNRYNPLRDEWILVSPHRAKRPWSGQIEGNSNDDCCVNDPTNPLRPGARRANGQINPFYESTFVFENDFPALLEAVPSPPPSNDQLFQMQTATGCCRVICFNPDTNRTLALMTENEIIAVINAWIRESIELGKKFAWVQIFENKGETMGCSNRHPHGQVWASSFLPNEALREDNCQREYFKKNNCQLLHDYVNKELKAKERIVIENEYWVVVVPFWATWPFETLLLPKRQLKRLEEMSEDEKQTLASIMKTLLVKYDNLFETSFPYSMGWHGAPSAAAGLQNDEHWTLHAHYYPPLLRSANVKKFMVGYEMLAQSQRDLTAEQVSRCK</sequence>
<evidence type="ECO:0000256" key="13">
    <source>
        <dbReference type="PIRSR" id="PIRSR000808-4"/>
    </source>
</evidence>
<keyword evidence="9 14" id="KW-0299">Galactose metabolism</keyword>
<reference evidence="17 18" key="1">
    <citation type="journal article" date="2018" name="Gigascience">
        <title>Genomes of trombidid mites reveal novel predicted allergens and laterally-transferred genes associated with secondary metabolism.</title>
        <authorList>
            <person name="Dong X."/>
            <person name="Chaisiri K."/>
            <person name="Xia D."/>
            <person name="Armstrong S.D."/>
            <person name="Fang Y."/>
            <person name="Donnelly M.J."/>
            <person name="Kadowaki T."/>
            <person name="McGarry J.W."/>
            <person name="Darby A.C."/>
            <person name="Makepeace B.L."/>
        </authorList>
    </citation>
    <scope>NUCLEOTIDE SEQUENCE [LARGE SCALE GENOMIC DNA]</scope>
    <source>
        <strain evidence="17">UoL-UT</strain>
    </source>
</reference>
<dbReference type="UniPathway" id="UPA00214"/>
<comment type="caution">
    <text evidence="17">The sequence shown here is derived from an EMBL/GenBank/DDBJ whole genome shotgun (WGS) entry which is preliminary data.</text>
</comment>
<evidence type="ECO:0000256" key="5">
    <source>
        <dbReference type="ARBA" id="ARBA00022679"/>
    </source>
</evidence>
<feature type="binding site" description="in other chain" evidence="12">
    <location>
        <position position="60"/>
    </location>
    <ligand>
        <name>UDP-alpha-D-glucose</name>
        <dbReference type="ChEBI" id="CHEBI:58885"/>
        <note>ligand shared between dimeric partners</note>
    </ligand>
</feature>
<dbReference type="Pfam" id="PF02744">
    <property type="entry name" value="GalP_UDP_tr_C"/>
    <property type="match status" value="1"/>
</dbReference>
<dbReference type="Pfam" id="PF01087">
    <property type="entry name" value="GalP_UDP_transf"/>
    <property type="match status" value="1"/>
</dbReference>
<dbReference type="GO" id="GO:0008108">
    <property type="term" value="F:UDP-glucose:hexose-1-phosphate uridylyltransferase activity"/>
    <property type="evidence" value="ECO:0007669"/>
    <property type="project" value="UniProtKB-EC"/>
</dbReference>
<comment type="catalytic activity">
    <reaction evidence="1 14">
        <text>alpha-D-galactose 1-phosphate + UDP-alpha-D-glucose = alpha-D-glucose 1-phosphate + UDP-alpha-D-galactose</text>
        <dbReference type="Rhea" id="RHEA:13989"/>
        <dbReference type="ChEBI" id="CHEBI:58336"/>
        <dbReference type="ChEBI" id="CHEBI:58601"/>
        <dbReference type="ChEBI" id="CHEBI:58885"/>
        <dbReference type="ChEBI" id="CHEBI:66914"/>
        <dbReference type="EC" id="2.7.7.12"/>
    </reaction>
</comment>
<evidence type="ECO:0000256" key="8">
    <source>
        <dbReference type="ARBA" id="ARBA00022833"/>
    </source>
</evidence>
<feature type="binding site" description="in other chain" evidence="12">
    <location>
        <position position="325"/>
    </location>
    <ligand>
        <name>UDP-alpha-D-glucose</name>
        <dbReference type="ChEBI" id="CHEBI:58885"/>
        <note>ligand shared between dimeric partners</note>
    </ligand>
</feature>
<dbReference type="InterPro" id="IPR036265">
    <property type="entry name" value="HIT-like_sf"/>
</dbReference>
<dbReference type="SUPFAM" id="SSF54197">
    <property type="entry name" value="HIT-like"/>
    <property type="match status" value="2"/>
</dbReference>
<feature type="domain" description="Galactose-1-phosphate uridyl transferase N-terminal" evidence="15">
    <location>
        <begin position="2"/>
        <end position="175"/>
    </location>
</feature>
<keyword evidence="13" id="KW-0408">Iron</keyword>